<keyword evidence="7" id="KW-0223">Dioxygenase</keyword>
<name>A0A5P9NNK7_9GAMM</name>
<dbReference type="SUPFAM" id="SSF55961">
    <property type="entry name" value="Bet v1-like"/>
    <property type="match status" value="1"/>
</dbReference>
<protein>
    <submittedName>
        <fullName evidence="7">Aromatic ring-hydroxylating dioxygenase subunit alpha</fullName>
    </submittedName>
</protein>
<sequence length="389" mass="44599">MLVNLWYVAEWSDKVKDKPVRAKLLGQNFVLFRDSQGKAHCLSDVCIHRGGALSGGWTTERDCVACPYHGWEFDPEGKVQFIPSRGEGGDVPERARIDAYPTEERYGMIWVFMGDLDEADRYPIPPFPEYEDRANWRPIYTEFSWNAEVNRVVENGIDIAHTSFVHPGFGYREMADKNHITKMERTEYSGTSSCVLYPPPLEGGMGLNKFFRKDKAETHVHPSFYLPGHTVRLHIQVNSWMSMIIFDCNTPIDEHTTRSFVVQVRNFFKWGMFDGGSVKRTLKVFQEDADIVEALSPHYLPESLESEVSVEQDKFMGAWRKVRKVHVEEKGWKIDHKAMQPYEGEKIFTIPSPARRRNPELRWALETVPLVPATNAPSGPDNLVSISEG</sequence>
<accession>A0A5P9NNK7</accession>
<dbReference type="InterPro" id="IPR044043">
    <property type="entry name" value="VanA_C_cat"/>
</dbReference>
<feature type="domain" description="Rieske" evidence="6">
    <location>
        <begin position="6"/>
        <end position="111"/>
    </location>
</feature>
<dbReference type="GO" id="GO:0051537">
    <property type="term" value="F:2 iron, 2 sulfur cluster binding"/>
    <property type="evidence" value="ECO:0007669"/>
    <property type="project" value="UniProtKB-KW"/>
</dbReference>
<dbReference type="PROSITE" id="PS51296">
    <property type="entry name" value="RIESKE"/>
    <property type="match status" value="1"/>
</dbReference>
<dbReference type="SUPFAM" id="SSF50022">
    <property type="entry name" value="ISP domain"/>
    <property type="match status" value="1"/>
</dbReference>
<dbReference type="Gene3D" id="2.102.10.10">
    <property type="entry name" value="Rieske [2Fe-2S] iron-sulphur domain"/>
    <property type="match status" value="1"/>
</dbReference>
<gene>
    <name evidence="7" type="ORF">EY643_12980</name>
</gene>
<dbReference type="GO" id="GO:0051213">
    <property type="term" value="F:dioxygenase activity"/>
    <property type="evidence" value="ECO:0007669"/>
    <property type="project" value="UniProtKB-KW"/>
</dbReference>
<dbReference type="InterPro" id="IPR017941">
    <property type="entry name" value="Rieske_2Fe-2S"/>
</dbReference>
<keyword evidence="1" id="KW-0001">2Fe-2S</keyword>
<dbReference type="InterPro" id="IPR050584">
    <property type="entry name" value="Cholesterol_7-desaturase"/>
</dbReference>
<dbReference type="Gene3D" id="3.90.380.10">
    <property type="entry name" value="Naphthalene 1,2-dioxygenase Alpha Subunit, Chain A, domain 1"/>
    <property type="match status" value="1"/>
</dbReference>
<evidence type="ECO:0000256" key="2">
    <source>
        <dbReference type="ARBA" id="ARBA00022723"/>
    </source>
</evidence>
<dbReference type="PANTHER" id="PTHR21266">
    <property type="entry name" value="IRON-SULFUR DOMAIN CONTAINING PROTEIN"/>
    <property type="match status" value="1"/>
</dbReference>
<dbReference type="KEGG" id="halc:EY643_12980"/>
<dbReference type="CDD" id="cd03469">
    <property type="entry name" value="Rieske_RO_Alpha_N"/>
    <property type="match status" value="1"/>
</dbReference>
<evidence type="ECO:0000256" key="3">
    <source>
        <dbReference type="ARBA" id="ARBA00023002"/>
    </source>
</evidence>
<proteinExistence type="predicted"/>
<dbReference type="OrthoDB" id="9769355at2"/>
<dbReference type="Pfam" id="PF00355">
    <property type="entry name" value="Rieske"/>
    <property type="match status" value="1"/>
</dbReference>
<keyword evidence="8" id="KW-1185">Reference proteome</keyword>
<dbReference type="Pfam" id="PF19112">
    <property type="entry name" value="VanA_C"/>
    <property type="match status" value="1"/>
</dbReference>
<keyword evidence="5" id="KW-0411">Iron-sulfur</keyword>
<evidence type="ECO:0000313" key="7">
    <source>
        <dbReference type="EMBL" id="QFU76498.1"/>
    </source>
</evidence>
<evidence type="ECO:0000259" key="6">
    <source>
        <dbReference type="PROSITE" id="PS51296"/>
    </source>
</evidence>
<keyword evidence="3" id="KW-0560">Oxidoreductase</keyword>
<keyword evidence="2" id="KW-0479">Metal-binding</keyword>
<evidence type="ECO:0000256" key="1">
    <source>
        <dbReference type="ARBA" id="ARBA00022714"/>
    </source>
</evidence>
<dbReference type="EMBL" id="CP036422">
    <property type="protein sequence ID" value="QFU76498.1"/>
    <property type="molecule type" value="Genomic_DNA"/>
</dbReference>
<evidence type="ECO:0000313" key="8">
    <source>
        <dbReference type="Proteomes" id="UP000326287"/>
    </source>
</evidence>
<evidence type="ECO:0000256" key="4">
    <source>
        <dbReference type="ARBA" id="ARBA00023004"/>
    </source>
</evidence>
<dbReference type="RefSeq" id="WP_153239640.1">
    <property type="nucleotide sequence ID" value="NZ_CP036422.1"/>
</dbReference>
<organism evidence="7 8">
    <name type="scientific">Halioglobus maricola</name>
    <dbReference type="NCBI Taxonomy" id="2601894"/>
    <lineage>
        <taxon>Bacteria</taxon>
        <taxon>Pseudomonadati</taxon>
        <taxon>Pseudomonadota</taxon>
        <taxon>Gammaproteobacteria</taxon>
        <taxon>Cellvibrionales</taxon>
        <taxon>Halieaceae</taxon>
        <taxon>Halioglobus</taxon>
    </lineage>
</organism>
<dbReference type="Proteomes" id="UP000326287">
    <property type="component" value="Chromosome"/>
</dbReference>
<dbReference type="GO" id="GO:0046872">
    <property type="term" value="F:metal ion binding"/>
    <property type="evidence" value="ECO:0007669"/>
    <property type="project" value="UniProtKB-KW"/>
</dbReference>
<reference evidence="7 8" key="1">
    <citation type="submission" date="2019-02" db="EMBL/GenBank/DDBJ databases">
        <authorList>
            <person name="Li S.-H."/>
        </authorList>
    </citation>
    <scope>NUCLEOTIDE SEQUENCE [LARGE SCALE GENOMIC DNA]</scope>
    <source>
        <strain evidence="7 8">IMCC14385</strain>
    </source>
</reference>
<evidence type="ECO:0000256" key="5">
    <source>
        <dbReference type="ARBA" id="ARBA00023014"/>
    </source>
</evidence>
<dbReference type="PANTHER" id="PTHR21266:SF59">
    <property type="entry name" value="BLR4922 PROTEIN"/>
    <property type="match status" value="1"/>
</dbReference>
<keyword evidence="4" id="KW-0408">Iron</keyword>
<dbReference type="InterPro" id="IPR036922">
    <property type="entry name" value="Rieske_2Fe-2S_sf"/>
</dbReference>
<dbReference type="AlphaFoldDB" id="A0A5P9NNK7"/>